<dbReference type="Gene3D" id="1.25.40.390">
    <property type="match status" value="1"/>
</dbReference>
<dbReference type="Pfam" id="PF14322">
    <property type="entry name" value="SusD-like_3"/>
    <property type="match status" value="1"/>
</dbReference>
<evidence type="ECO:0000259" key="6">
    <source>
        <dbReference type="Pfam" id="PF07980"/>
    </source>
</evidence>
<dbReference type="InterPro" id="IPR011990">
    <property type="entry name" value="TPR-like_helical_dom_sf"/>
</dbReference>
<reference evidence="8" key="1">
    <citation type="submission" date="2021-03" db="EMBL/GenBank/DDBJ databases">
        <authorList>
            <person name="Lu T."/>
            <person name="Wang Q."/>
            <person name="Han X."/>
        </authorList>
    </citation>
    <scope>NUCLEOTIDE SEQUENCE</scope>
    <source>
        <strain evidence="8">WQ 2009</strain>
    </source>
</reference>
<gene>
    <name evidence="8" type="ORF">J5U18_09005</name>
</gene>
<dbReference type="GO" id="GO:0009279">
    <property type="term" value="C:cell outer membrane"/>
    <property type="evidence" value="ECO:0007669"/>
    <property type="project" value="UniProtKB-SubCell"/>
</dbReference>
<sequence>MKTPNLILLTSVVLLASCSKYLDKEPIGILTEEQVQVDPTEATVITGITNAYKPLASTLNLFGSWNWSGGLVVKPDFILEDLAAGDALKKWSPDGDQAWMDEVSNFNFTAENGAFSGIWKYNYEGISRVNMAISQLTDPTTIEKLKMPEDRRKQLLAESSFLRAFFYFDLVKYFGDVPLLLQPLKNFSEAYEVAEKTEKSLIFQQMKTDLQVAINGFTNAKYSNSSERWRASKGAAIALSAKIALFEENWANVITQVNALDALGHYQLNSNYFDAFDYTKTYAESENIFIYDHETGMQPSRGNGLTALMGWGFLAPSANFLAAFETNDPRKKLTVNVEDQAVYKLLGAQSSAFKGNDNSPVDRIYIRYADVLLWKAEAHIQLNQLPAAVKIINQIRKRARAGNANVLADRNETVTDRNVAFQWLQQERRVELGLESHRMSDLRRWKIAKSTLTAMGKPFMDKHNLYPIPQAEVDKTVGKISQNTGY</sequence>
<evidence type="ECO:0000256" key="2">
    <source>
        <dbReference type="ARBA" id="ARBA00006275"/>
    </source>
</evidence>
<comment type="subcellular location">
    <subcellularLocation>
        <location evidence="1">Cell outer membrane</location>
    </subcellularLocation>
</comment>
<dbReference type="AlphaFoldDB" id="A0A8T4HEC9"/>
<evidence type="ECO:0000256" key="3">
    <source>
        <dbReference type="ARBA" id="ARBA00022729"/>
    </source>
</evidence>
<proteinExistence type="inferred from homology"/>
<dbReference type="Pfam" id="PF07980">
    <property type="entry name" value="SusD_RagB"/>
    <property type="match status" value="1"/>
</dbReference>
<evidence type="ECO:0000256" key="1">
    <source>
        <dbReference type="ARBA" id="ARBA00004442"/>
    </source>
</evidence>
<keyword evidence="3" id="KW-0732">Signal</keyword>
<dbReference type="RefSeq" id="WP_353547199.1">
    <property type="nucleotide sequence ID" value="NZ_JAGKSB010000009.1"/>
</dbReference>
<organism evidence="8 9">
    <name type="scientific">Rhinopithecimicrobium faecis</name>
    <dbReference type="NCBI Taxonomy" id="2820698"/>
    <lineage>
        <taxon>Bacteria</taxon>
        <taxon>Pseudomonadati</taxon>
        <taxon>Bacteroidota</taxon>
        <taxon>Sphingobacteriia</taxon>
        <taxon>Sphingobacteriales</taxon>
        <taxon>Sphingobacteriaceae</taxon>
        <taxon>Rhinopithecimicrobium</taxon>
    </lineage>
</organism>
<dbReference type="SUPFAM" id="SSF48452">
    <property type="entry name" value="TPR-like"/>
    <property type="match status" value="1"/>
</dbReference>
<comment type="similarity">
    <text evidence="2">Belongs to the SusD family.</text>
</comment>
<dbReference type="Proteomes" id="UP000679691">
    <property type="component" value="Unassembled WGS sequence"/>
</dbReference>
<keyword evidence="4" id="KW-0472">Membrane</keyword>
<name>A0A8T4HEC9_9SPHI</name>
<keyword evidence="9" id="KW-1185">Reference proteome</keyword>
<dbReference type="InterPro" id="IPR012944">
    <property type="entry name" value="SusD_RagB_dom"/>
</dbReference>
<dbReference type="EMBL" id="JAGKSB010000009">
    <property type="protein sequence ID" value="MBP3943698.1"/>
    <property type="molecule type" value="Genomic_DNA"/>
</dbReference>
<feature type="domain" description="RagB/SusD" evidence="6">
    <location>
        <begin position="350"/>
        <end position="486"/>
    </location>
</feature>
<evidence type="ECO:0000313" key="9">
    <source>
        <dbReference type="Proteomes" id="UP000679691"/>
    </source>
</evidence>
<comment type="caution">
    <text evidence="8">The sequence shown here is derived from an EMBL/GenBank/DDBJ whole genome shotgun (WGS) entry which is preliminary data.</text>
</comment>
<dbReference type="InterPro" id="IPR033985">
    <property type="entry name" value="SusD-like_N"/>
</dbReference>
<dbReference type="PROSITE" id="PS51257">
    <property type="entry name" value="PROKAR_LIPOPROTEIN"/>
    <property type="match status" value="1"/>
</dbReference>
<protein>
    <submittedName>
        <fullName evidence="8">RagB/SusD family nutrient uptake outer membrane protein</fullName>
    </submittedName>
</protein>
<evidence type="ECO:0000313" key="8">
    <source>
        <dbReference type="EMBL" id="MBP3943698.1"/>
    </source>
</evidence>
<evidence type="ECO:0000259" key="7">
    <source>
        <dbReference type="Pfam" id="PF14322"/>
    </source>
</evidence>
<keyword evidence="5" id="KW-0998">Cell outer membrane</keyword>
<evidence type="ECO:0000256" key="5">
    <source>
        <dbReference type="ARBA" id="ARBA00023237"/>
    </source>
</evidence>
<feature type="domain" description="SusD-like N-terminal" evidence="7">
    <location>
        <begin position="107"/>
        <end position="245"/>
    </location>
</feature>
<evidence type="ECO:0000256" key="4">
    <source>
        <dbReference type="ARBA" id="ARBA00023136"/>
    </source>
</evidence>
<accession>A0A8T4HEC9</accession>